<feature type="domain" description="Reverse transcriptase Ty1/copia-type" evidence="1">
    <location>
        <begin position="318"/>
        <end position="556"/>
    </location>
</feature>
<accession>A0A2H1GXG0</accession>
<proteinExistence type="predicted"/>
<dbReference type="Pfam" id="PF07727">
    <property type="entry name" value="RVT_2"/>
    <property type="match status" value="1"/>
</dbReference>
<dbReference type="Pfam" id="PF25597">
    <property type="entry name" value="SH3_retrovirus"/>
    <property type="match status" value="1"/>
</dbReference>
<dbReference type="InterPro" id="IPR013103">
    <property type="entry name" value="RVT_2"/>
</dbReference>
<evidence type="ECO:0000313" key="3">
    <source>
        <dbReference type="EMBL" id="SMR58220.1"/>
    </source>
</evidence>
<dbReference type="Gene3D" id="3.30.70.270">
    <property type="match status" value="1"/>
</dbReference>
<dbReference type="InterPro" id="IPR057670">
    <property type="entry name" value="SH3_retrovirus"/>
</dbReference>
<organism evidence="3 4">
    <name type="scientific">Zymoseptoria tritici ST99CH_1E4</name>
    <dbReference type="NCBI Taxonomy" id="1276532"/>
    <lineage>
        <taxon>Eukaryota</taxon>
        <taxon>Fungi</taxon>
        <taxon>Dikarya</taxon>
        <taxon>Ascomycota</taxon>
        <taxon>Pezizomycotina</taxon>
        <taxon>Dothideomycetes</taxon>
        <taxon>Dothideomycetidae</taxon>
        <taxon>Mycosphaerellales</taxon>
        <taxon>Mycosphaerellaceae</taxon>
        <taxon>Zymoseptoria</taxon>
    </lineage>
</organism>
<dbReference type="Proteomes" id="UP000245764">
    <property type="component" value="Chromosome 9"/>
</dbReference>
<gene>
    <name evidence="3" type="ORF">ZT1E4_G8955</name>
</gene>
<evidence type="ECO:0000259" key="1">
    <source>
        <dbReference type="Pfam" id="PF07727"/>
    </source>
</evidence>
<dbReference type="SUPFAM" id="SSF56672">
    <property type="entry name" value="DNA/RNA polymerases"/>
    <property type="match status" value="1"/>
</dbReference>
<name>A0A2H1GXG0_ZYMTR</name>
<dbReference type="EMBL" id="LT854261">
    <property type="protein sequence ID" value="SMR58220.1"/>
    <property type="molecule type" value="Genomic_DNA"/>
</dbReference>
<dbReference type="InterPro" id="IPR043128">
    <property type="entry name" value="Rev_trsase/Diguanyl_cyclase"/>
</dbReference>
<feature type="domain" description="Retroviral polymerase SH3-like" evidence="2">
    <location>
        <begin position="57"/>
        <end position="116"/>
    </location>
</feature>
<evidence type="ECO:0000259" key="2">
    <source>
        <dbReference type="Pfam" id="PF25597"/>
    </source>
</evidence>
<sequence>MKFDSQLKNQLWPELIKAAVFINNRLPSTALRNWKSPFECLYGMAPDIDWIRRVGYRAYKLVPKRKFPKKYDERAHVRVLVGFEGHNLFRLWDPISGKIKRAKEVLFDENVRLNHNKIKELKFPPFSSNEIDHIAPLAPEDVLPHDAIAMPKHLSPAMEAQAAGVEWEKHGRQGDVISNPVQPIAPPKIAPLLRNVNAPPVLLKVPSNPGLPTVNSDQLHRRIEIASMVNYACIDNDDLLAFTAQTGPIPVLDIELEDDNKTPWDGQPKEDEDQRLTKIHLVEDDPIVPKTHYEATHCGNKAQWEQAITEENESLQENDTWEIVDEGTAHTPMLSGRWVFTVKRGLHGEITRYKARWVVRGFEQREGINFLETFAAVVKLMSYRIMFALAAKFNWHVHQMDVKTAFLYGKVEEEIYVELPPGSKIDGKVCKLKKALYGLKQAPRVWYNTLNKALSDIGFSPCVHNKAVFKKDSTFILVYVDDLLIAGPDLELIKDVKQSLSDRFKIKDMGECEFFLGIGIERDRSKGTIKLTQKAHMKAMLERFGLLNANPAAMPFASGQK</sequence>
<protein>
    <submittedName>
        <fullName evidence="3">Uncharacterized protein</fullName>
    </submittedName>
</protein>
<evidence type="ECO:0000313" key="4">
    <source>
        <dbReference type="Proteomes" id="UP000245764"/>
    </source>
</evidence>
<reference evidence="4" key="1">
    <citation type="submission" date="2017-05" db="EMBL/GenBank/DDBJ databases">
        <authorList>
            <person name="Song R."/>
            <person name="Chenine A.L."/>
            <person name="Ruprecht R.M."/>
        </authorList>
    </citation>
    <scope>NUCLEOTIDE SEQUENCE [LARGE SCALE GENOMIC DNA]</scope>
</reference>
<dbReference type="InterPro" id="IPR043502">
    <property type="entry name" value="DNA/RNA_pol_sf"/>
</dbReference>
<dbReference type="AlphaFoldDB" id="A0A2H1GXG0"/>